<comment type="similarity">
    <text evidence="1">Belongs to the bacterial ribosomal protein bS21 family.</text>
</comment>
<evidence type="ECO:0000313" key="5">
    <source>
        <dbReference type="Proteomes" id="UP000186594"/>
    </source>
</evidence>
<proteinExistence type="inferred from homology"/>
<keyword evidence="2 4" id="KW-0689">Ribosomal protein</keyword>
<evidence type="ECO:0000256" key="1">
    <source>
        <dbReference type="ARBA" id="ARBA00006640"/>
    </source>
</evidence>
<gene>
    <name evidence="4" type="ORF">NEOLI_001855</name>
</gene>
<dbReference type="Pfam" id="PF01165">
    <property type="entry name" value="Ribosomal_S21"/>
    <property type="match status" value="1"/>
</dbReference>
<dbReference type="STRING" id="1198029.A0A1U7LH11"/>
<dbReference type="GO" id="GO:0003735">
    <property type="term" value="F:structural constituent of ribosome"/>
    <property type="evidence" value="ECO:0007669"/>
    <property type="project" value="InterPro"/>
</dbReference>
<comment type="caution">
    <text evidence="4">The sequence shown here is derived from an EMBL/GenBank/DDBJ whole genome shotgun (WGS) entry which is preliminary data.</text>
</comment>
<keyword evidence="3" id="KW-0687">Ribonucleoprotein</keyword>
<dbReference type="EMBL" id="LXFE01004103">
    <property type="protein sequence ID" value="OLL21945.1"/>
    <property type="molecule type" value="Genomic_DNA"/>
</dbReference>
<keyword evidence="5" id="KW-1185">Reference proteome</keyword>
<dbReference type="GO" id="GO:0006412">
    <property type="term" value="P:translation"/>
    <property type="evidence" value="ECO:0007669"/>
    <property type="project" value="InterPro"/>
</dbReference>
<sequence length="206" mass="23740">MSSLGCSRPILASRKSHILFSFRPLSRTSRRSHSPELWEYLKAKAVPDKKDKKKFDLSDSIPPSQRVDKFAYGPRDPFNMSRTSSATARPKDFVFDIVEPAASGTNRSLADKYSIGELSARETLGRVGPYAGRSVAIDRGDLSFAFRKLHHILKNNNVRQQFRRQKYYEKPSVKAKRLRSERHRKMFKEGVKRLVNIVRDMKRKGL</sequence>
<dbReference type="PANTHER" id="PTHR41237:SF1">
    <property type="entry name" value="SMALL RIBOSOMAL SUBUNIT PROTEIN BS21M"/>
    <property type="match status" value="1"/>
</dbReference>
<evidence type="ECO:0000256" key="2">
    <source>
        <dbReference type="ARBA" id="ARBA00022980"/>
    </source>
</evidence>
<evidence type="ECO:0000313" key="4">
    <source>
        <dbReference type="EMBL" id="OLL21945.1"/>
    </source>
</evidence>
<accession>A0A1U7LH11</accession>
<name>A0A1U7LH11_NEOID</name>
<dbReference type="GO" id="GO:1990904">
    <property type="term" value="C:ribonucleoprotein complex"/>
    <property type="evidence" value="ECO:0007669"/>
    <property type="project" value="UniProtKB-KW"/>
</dbReference>
<dbReference type="InterPro" id="IPR052837">
    <property type="entry name" value="Mitoribosomal_bS21"/>
</dbReference>
<dbReference type="Proteomes" id="UP000186594">
    <property type="component" value="Unassembled WGS sequence"/>
</dbReference>
<organism evidence="4 5">
    <name type="scientific">Neolecta irregularis (strain DAH-3)</name>
    <dbReference type="NCBI Taxonomy" id="1198029"/>
    <lineage>
        <taxon>Eukaryota</taxon>
        <taxon>Fungi</taxon>
        <taxon>Dikarya</taxon>
        <taxon>Ascomycota</taxon>
        <taxon>Taphrinomycotina</taxon>
        <taxon>Neolectales</taxon>
        <taxon>Neolectaceae</taxon>
        <taxon>Neolecta</taxon>
    </lineage>
</organism>
<dbReference type="GO" id="GO:0005840">
    <property type="term" value="C:ribosome"/>
    <property type="evidence" value="ECO:0007669"/>
    <property type="project" value="UniProtKB-KW"/>
</dbReference>
<dbReference type="AlphaFoldDB" id="A0A1U7LH11"/>
<dbReference type="PANTHER" id="PTHR41237">
    <property type="entry name" value="37S RIBOSOMAL PROTEIN MRP21, MITOCHONDRIAL"/>
    <property type="match status" value="1"/>
</dbReference>
<protein>
    <submittedName>
        <fullName evidence="4">37S ribosomal protein mrp21, mitochondrial</fullName>
    </submittedName>
</protein>
<evidence type="ECO:0000256" key="3">
    <source>
        <dbReference type="ARBA" id="ARBA00023274"/>
    </source>
</evidence>
<dbReference type="InterPro" id="IPR001911">
    <property type="entry name" value="Ribosomal_bS21"/>
</dbReference>
<reference evidence="4 5" key="1">
    <citation type="submission" date="2016-04" db="EMBL/GenBank/DDBJ databases">
        <title>Evolutionary innovation and constraint leading to complex multicellularity in the Ascomycota.</title>
        <authorList>
            <person name="Cisse O."/>
            <person name="Nguyen A."/>
            <person name="Hewitt D.A."/>
            <person name="Jedd G."/>
            <person name="Stajich J.E."/>
        </authorList>
    </citation>
    <scope>NUCLEOTIDE SEQUENCE [LARGE SCALE GENOMIC DNA]</scope>
    <source>
        <strain evidence="4 5">DAH-3</strain>
    </source>
</reference>
<dbReference type="OrthoDB" id="2501249at2759"/>